<reference evidence="1" key="1">
    <citation type="submission" date="2019-10" db="EMBL/GenBank/DDBJ databases">
        <title>Draft genome sequence of Panacibacter sp. KCS-6.</title>
        <authorList>
            <person name="Yim K.J."/>
        </authorList>
    </citation>
    <scope>NUCLEOTIDE SEQUENCE</scope>
    <source>
        <strain evidence="1">KCS-6</strain>
    </source>
</reference>
<evidence type="ECO:0000313" key="1">
    <source>
        <dbReference type="EMBL" id="NNV57197.1"/>
    </source>
</evidence>
<protein>
    <submittedName>
        <fullName evidence="1">Uncharacterized protein</fullName>
    </submittedName>
</protein>
<keyword evidence="2" id="KW-1185">Reference proteome</keyword>
<name>A0A8J8JSP1_9BACT</name>
<gene>
    <name evidence="1" type="ORF">GD597_17120</name>
</gene>
<dbReference type="AlphaFoldDB" id="A0A8J8JSP1"/>
<dbReference type="EMBL" id="WHPF01000013">
    <property type="protein sequence ID" value="NNV57197.1"/>
    <property type="molecule type" value="Genomic_DNA"/>
</dbReference>
<organism evidence="1 2">
    <name type="scientific">Limnovirga soli</name>
    <dbReference type="NCBI Taxonomy" id="2656915"/>
    <lineage>
        <taxon>Bacteria</taxon>
        <taxon>Pseudomonadati</taxon>
        <taxon>Bacteroidota</taxon>
        <taxon>Chitinophagia</taxon>
        <taxon>Chitinophagales</taxon>
        <taxon>Chitinophagaceae</taxon>
        <taxon>Limnovirga</taxon>
    </lineage>
</organism>
<proteinExistence type="predicted"/>
<comment type="caution">
    <text evidence="1">The sequence shown here is derived from an EMBL/GenBank/DDBJ whole genome shotgun (WGS) entry which is preliminary data.</text>
</comment>
<accession>A0A8J8JSP1</accession>
<sequence length="138" mass="15757">MKSVSFEIPTEQLNKLLEMYPNKGKNSDVGNIAVMVAELYFKSLDPDSIFTRGSIDLQVTSKGRTENYEIKGTEDADIAWAKLKVSSRQCYDELVAGMILIRVTNIRNAKVILHFMKYGEDFTMVEEPRWSIKKVSNK</sequence>
<dbReference type="Proteomes" id="UP000598971">
    <property type="component" value="Unassembled WGS sequence"/>
</dbReference>
<evidence type="ECO:0000313" key="2">
    <source>
        <dbReference type="Proteomes" id="UP000598971"/>
    </source>
</evidence>
<dbReference type="RefSeq" id="WP_171609146.1">
    <property type="nucleotide sequence ID" value="NZ_WHPF01000013.1"/>
</dbReference>